<dbReference type="AlphaFoldDB" id="A0A501Q6C1"/>
<reference evidence="1 2" key="1">
    <citation type="submission" date="2019-06" db="EMBL/GenBank/DDBJ databases">
        <title>Flavobacterium sp. MaA-Y11 from geoumgang.</title>
        <authorList>
            <person name="Jeong S."/>
        </authorList>
    </citation>
    <scope>NUCLEOTIDE SEQUENCE [LARGE SCALE GENOMIC DNA]</scope>
    <source>
        <strain evidence="1 2">MaA-Y11</strain>
    </source>
</reference>
<keyword evidence="2" id="KW-1185">Reference proteome</keyword>
<dbReference type="EMBL" id="VFJE01000054">
    <property type="protein sequence ID" value="TPD68213.1"/>
    <property type="molecule type" value="Genomic_DNA"/>
</dbReference>
<evidence type="ECO:0000313" key="1">
    <source>
        <dbReference type="EMBL" id="TPD68213.1"/>
    </source>
</evidence>
<evidence type="ECO:0000313" key="2">
    <source>
        <dbReference type="Proteomes" id="UP000319175"/>
    </source>
</evidence>
<dbReference type="Proteomes" id="UP000319175">
    <property type="component" value="Unassembled WGS sequence"/>
</dbReference>
<dbReference type="RefSeq" id="WP_158629472.1">
    <property type="nucleotide sequence ID" value="NZ_VFJE01000054.1"/>
</dbReference>
<reference evidence="1 2" key="2">
    <citation type="submission" date="2019-06" db="EMBL/GenBank/DDBJ databases">
        <authorList>
            <person name="Seo Y."/>
        </authorList>
    </citation>
    <scope>NUCLEOTIDE SEQUENCE [LARGE SCALE GENOMIC DNA]</scope>
    <source>
        <strain evidence="1 2">MaA-Y11</strain>
    </source>
</reference>
<proteinExistence type="predicted"/>
<protein>
    <submittedName>
        <fullName evidence="1">Uncharacterized protein</fullName>
    </submittedName>
</protein>
<gene>
    <name evidence="1" type="ORF">FJA49_09090</name>
</gene>
<accession>A0A501Q6C1</accession>
<comment type="caution">
    <text evidence="1">The sequence shown here is derived from an EMBL/GenBank/DDBJ whole genome shotgun (WGS) entry which is preliminary data.</text>
</comment>
<name>A0A501Q6C1_9FLAO</name>
<organism evidence="1 2">
    <name type="scientific">Flavobacterium microcysteis</name>
    <dbReference type="NCBI Taxonomy" id="2596891"/>
    <lineage>
        <taxon>Bacteria</taxon>
        <taxon>Pseudomonadati</taxon>
        <taxon>Bacteroidota</taxon>
        <taxon>Flavobacteriia</taxon>
        <taxon>Flavobacteriales</taxon>
        <taxon>Flavobacteriaceae</taxon>
        <taxon>Flavobacterium</taxon>
    </lineage>
</organism>
<sequence>MKSFMKKLKLLGYVILIILASLAAGISGAPVPMRGKKEERNEINIEMVDLKEDSTESENIEIKK</sequence>